<reference evidence="2 3" key="1">
    <citation type="submission" date="2011-08" db="EMBL/GenBank/DDBJ databases">
        <title>The Genome Sequence of Clostridium hathewayi WAL-18680.</title>
        <authorList>
            <consortium name="The Broad Institute Genome Sequencing Platform"/>
            <person name="Earl A."/>
            <person name="Ward D."/>
            <person name="Feldgarden M."/>
            <person name="Gevers D."/>
            <person name="Finegold S.M."/>
            <person name="Summanen P.H."/>
            <person name="Molitoris D.R."/>
            <person name="Song M."/>
            <person name="Daigneault M."/>
            <person name="Allen-Vercoe E."/>
            <person name="Young S.K."/>
            <person name="Zeng Q."/>
            <person name="Gargeya S."/>
            <person name="Fitzgerald M."/>
            <person name="Haas B."/>
            <person name="Abouelleil A."/>
            <person name="Alvarado L."/>
            <person name="Arachchi H.M."/>
            <person name="Berlin A."/>
            <person name="Brown A."/>
            <person name="Chapman S.B."/>
            <person name="Chen Z."/>
            <person name="Dunbar C."/>
            <person name="Freedman E."/>
            <person name="Gearin G."/>
            <person name="Gellesch M."/>
            <person name="Goldberg J."/>
            <person name="Griggs A."/>
            <person name="Gujja S."/>
            <person name="Heiman D."/>
            <person name="Howarth C."/>
            <person name="Larson L."/>
            <person name="Lui A."/>
            <person name="MacDonald P.J.P."/>
            <person name="Montmayeur A."/>
            <person name="Murphy C."/>
            <person name="Neiman D."/>
            <person name="Pearson M."/>
            <person name="Priest M."/>
            <person name="Roberts A."/>
            <person name="Saif S."/>
            <person name="Shea T."/>
            <person name="Shenoy N."/>
            <person name="Sisk P."/>
            <person name="Stolte C."/>
            <person name="Sykes S."/>
            <person name="Wortman J."/>
            <person name="Nusbaum C."/>
            <person name="Birren B."/>
        </authorList>
    </citation>
    <scope>NUCLEOTIDE SEQUENCE [LARGE SCALE GENOMIC DNA]</scope>
    <source>
        <strain evidence="2 3">WAL-18680</strain>
    </source>
</reference>
<keyword evidence="3" id="KW-1185">Reference proteome</keyword>
<dbReference type="PATRIC" id="fig|742737.3.peg.4606"/>
<comment type="caution">
    <text evidence="2">The sequence shown here is derived from an EMBL/GenBank/DDBJ whole genome shotgun (WGS) entry which is preliminary data.</text>
</comment>
<evidence type="ECO:0000313" key="3">
    <source>
        <dbReference type="Proteomes" id="UP000005384"/>
    </source>
</evidence>
<feature type="transmembrane region" description="Helical" evidence="1">
    <location>
        <begin position="36"/>
        <end position="55"/>
    </location>
</feature>
<sequence>MKKLWDNIQKGYGNFWRDDRCDWNQSHLSQADKRSLWYGAVLLCALTVLFTELLYSYHFGKIERQNEKNIEMALNRITAYAASATDDEYEAIARTIRQDLIYSDFSRDKENYIRYIPNTAQICRLYPQTFPNQVYLLCNNTGMLYGLDIFEDDAAVSGATQASGDTQVSADTQFSGGTKVSGGYDDISEATLLITKMPGNKTGHARLDRTRGILSIQKMKSLFCDDCIRDIMAALDEYGTMNEFVIMDGKEKKFYPIKEGVLDIGDYHLELTYKDNGYDIAIQYSPVQQSR</sequence>
<proteinExistence type="predicted"/>
<dbReference type="EMBL" id="ADLN01000120">
    <property type="protein sequence ID" value="EHI57510.1"/>
    <property type="molecule type" value="Genomic_DNA"/>
</dbReference>
<dbReference type="HOGENOM" id="CLU_089604_0_0_9"/>
<accession>G5IM91</accession>
<organism evidence="2 3">
    <name type="scientific">Hungatella hathewayi WAL-18680</name>
    <dbReference type="NCBI Taxonomy" id="742737"/>
    <lineage>
        <taxon>Bacteria</taxon>
        <taxon>Bacillati</taxon>
        <taxon>Bacillota</taxon>
        <taxon>Clostridia</taxon>
        <taxon>Lachnospirales</taxon>
        <taxon>Lachnospiraceae</taxon>
        <taxon>Hungatella</taxon>
    </lineage>
</organism>
<dbReference type="RefSeq" id="WP_006782607.1">
    <property type="nucleotide sequence ID" value="NZ_CP040506.1"/>
</dbReference>
<keyword evidence="1" id="KW-1133">Transmembrane helix</keyword>
<keyword evidence="1" id="KW-0472">Membrane</keyword>
<evidence type="ECO:0000313" key="2">
    <source>
        <dbReference type="EMBL" id="EHI57510.1"/>
    </source>
</evidence>
<dbReference type="OrthoDB" id="1970363at2"/>
<dbReference type="AlphaFoldDB" id="G5IM91"/>
<keyword evidence="1" id="KW-0812">Transmembrane</keyword>
<evidence type="ECO:0000256" key="1">
    <source>
        <dbReference type="SAM" id="Phobius"/>
    </source>
</evidence>
<dbReference type="Proteomes" id="UP000005384">
    <property type="component" value="Unassembled WGS sequence"/>
</dbReference>
<name>G5IM91_9FIRM</name>
<gene>
    <name evidence="2" type="ORF">HMPREF9473_04619</name>
</gene>
<protein>
    <submittedName>
        <fullName evidence="2">Uncharacterized protein</fullName>
    </submittedName>
</protein>